<name>X0WWV0_9ZZZZ</name>
<accession>X0WWV0</accession>
<gene>
    <name evidence="1" type="ORF">S01H1_52145</name>
</gene>
<reference evidence="1" key="1">
    <citation type="journal article" date="2014" name="Front. Microbiol.">
        <title>High frequency of phylogenetically diverse reductive dehalogenase-homologous genes in deep subseafloor sedimentary metagenomes.</title>
        <authorList>
            <person name="Kawai M."/>
            <person name="Futagami T."/>
            <person name="Toyoda A."/>
            <person name="Takaki Y."/>
            <person name="Nishi S."/>
            <person name="Hori S."/>
            <person name="Arai W."/>
            <person name="Tsubouchi T."/>
            <person name="Morono Y."/>
            <person name="Uchiyama I."/>
            <person name="Ito T."/>
            <person name="Fujiyama A."/>
            <person name="Inagaki F."/>
            <person name="Takami H."/>
        </authorList>
    </citation>
    <scope>NUCLEOTIDE SEQUENCE</scope>
    <source>
        <strain evidence="1">Expedition CK06-06</strain>
    </source>
</reference>
<dbReference type="EMBL" id="BARS01033695">
    <property type="protein sequence ID" value="GAG27677.1"/>
    <property type="molecule type" value="Genomic_DNA"/>
</dbReference>
<evidence type="ECO:0000313" key="1">
    <source>
        <dbReference type="EMBL" id="GAG27677.1"/>
    </source>
</evidence>
<protein>
    <submittedName>
        <fullName evidence="1">Uncharacterized protein</fullName>
    </submittedName>
</protein>
<comment type="caution">
    <text evidence="1">The sequence shown here is derived from an EMBL/GenBank/DDBJ whole genome shotgun (WGS) entry which is preliminary data.</text>
</comment>
<proteinExistence type="predicted"/>
<feature type="non-terminal residue" evidence="1">
    <location>
        <position position="1"/>
    </location>
</feature>
<organism evidence="1">
    <name type="scientific">marine sediment metagenome</name>
    <dbReference type="NCBI Taxonomy" id="412755"/>
    <lineage>
        <taxon>unclassified sequences</taxon>
        <taxon>metagenomes</taxon>
        <taxon>ecological metagenomes</taxon>
    </lineage>
</organism>
<dbReference type="AlphaFoldDB" id="X0WWV0"/>
<sequence length="260" mass="29648">PEPEPVQPEAPVKPLTKTEQYKKGLSEFFMPTSTLPEREKWLDIRSKGMGDVQRTEDHARKTFKRLDKLPQDIKKQMFQHLDGELHIDKLPAEHRALARRLRRELNRVGRAMVKVGIMDQETLDKRVKGVPGEQGDFFKGSLPSNYIHYIYLRNVLGDDTRIPIGSSGKMDMGQLKQRKGFSKEEQRAIGLIEDVSVAVPVGLARSWSDVMKANMLAEISKNPNWVWQPSIVDVDGQKMSIQTLSEEVEYARRMNAAEPG</sequence>
<feature type="non-terminal residue" evidence="1">
    <location>
        <position position="260"/>
    </location>
</feature>